<reference evidence="2" key="1">
    <citation type="submission" date="2016-06" db="EMBL/GenBank/DDBJ databases">
        <title>Parallel loss of symbiosis genes in relatives of nitrogen-fixing non-legume Parasponia.</title>
        <authorList>
            <person name="Van Velzen R."/>
            <person name="Holmer R."/>
            <person name="Bu F."/>
            <person name="Rutten L."/>
            <person name="Van Zeijl A."/>
            <person name="Liu W."/>
            <person name="Santuari L."/>
            <person name="Cao Q."/>
            <person name="Sharma T."/>
            <person name="Shen D."/>
            <person name="Roswanjaya Y."/>
            <person name="Wardhani T."/>
            <person name="Kalhor M.S."/>
            <person name="Jansen J."/>
            <person name="Van den Hoogen J."/>
            <person name="Gungor B."/>
            <person name="Hartog M."/>
            <person name="Hontelez J."/>
            <person name="Verver J."/>
            <person name="Yang W.-C."/>
            <person name="Schijlen E."/>
            <person name="Repin R."/>
            <person name="Schilthuizen M."/>
            <person name="Schranz E."/>
            <person name="Heidstra R."/>
            <person name="Miyata K."/>
            <person name="Fedorova E."/>
            <person name="Kohlen W."/>
            <person name="Bisseling T."/>
            <person name="Smit S."/>
            <person name="Geurts R."/>
        </authorList>
    </citation>
    <scope>NUCLEOTIDE SEQUENCE [LARGE SCALE GENOMIC DNA]</scope>
    <source>
        <strain evidence="2">cv. WU1-14</strain>
    </source>
</reference>
<accession>A0A2P5DG61</accession>
<proteinExistence type="predicted"/>
<sequence length="118" mass="13344">MDQLNTKDFSQVTICIIWSPFTPHNGKLIFNIRPIKYMLKNLNHIPLVFSGKNFGNMDQDRPKLALEAPLLSNIEKGTLVVVSFLQYSLTMISSVISASFLCQALLWPLHLLELLVSV</sequence>
<dbReference type="AlphaFoldDB" id="A0A2P5DG61"/>
<evidence type="ECO:0000313" key="1">
    <source>
        <dbReference type="EMBL" id="PON72282.1"/>
    </source>
</evidence>
<protein>
    <submittedName>
        <fullName evidence="1">Uncharacterized protein</fullName>
    </submittedName>
</protein>
<comment type="caution">
    <text evidence="1">The sequence shown here is derived from an EMBL/GenBank/DDBJ whole genome shotgun (WGS) entry which is preliminary data.</text>
</comment>
<gene>
    <name evidence="1" type="ORF">PanWU01x14_066730</name>
</gene>
<organism evidence="1 2">
    <name type="scientific">Parasponia andersonii</name>
    <name type="common">Sponia andersonii</name>
    <dbReference type="NCBI Taxonomy" id="3476"/>
    <lineage>
        <taxon>Eukaryota</taxon>
        <taxon>Viridiplantae</taxon>
        <taxon>Streptophyta</taxon>
        <taxon>Embryophyta</taxon>
        <taxon>Tracheophyta</taxon>
        <taxon>Spermatophyta</taxon>
        <taxon>Magnoliopsida</taxon>
        <taxon>eudicotyledons</taxon>
        <taxon>Gunneridae</taxon>
        <taxon>Pentapetalae</taxon>
        <taxon>rosids</taxon>
        <taxon>fabids</taxon>
        <taxon>Rosales</taxon>
        <taxon>Cannabaceae</taxon>
        <taxon>Parasponia</taxon>
    </lineage>
</organism>
<name>A0A2P5DG61_PARAD</name>
<evidence type="ECO:0000313" key="2">
    <source>
        <dbReference type="Proteomes" id="UP000237105"/>
    </source>
</evidence>
<dbReference type="EMBL" id="JXTB01000040">
    <property type="protein sequence ID" value="PON72282.1"/>
    <property type="molecule type" value="Genomic_DNA"/>
</dbReference>
<dbReference type="Proteomes" id="UP000237105">
    <property type="component" value="Unassembled WGS sequence"/>
</dbReference>
<keyword evidence="2" id="KW-1185">Reference proteome</keyword>